<dbReference type="GO" id="GO:0005737">
    <property type="term" value="C:cytoplasm"/>
    <property type="evidence" value="ECO:0007669"/>
    <property type="project" value="TreeGrafter"/>
</dbReference>
<sequence>MVNRDELKKYCHGYLSVDNFKDYGPNGLQIEGTSRINKIISGVSANLDLIECAIEEKADAIFVHHGIFWDNEAKTITGARRRKIALLLNHNINLFGYHLPLDDHPDVGNNVELGKILGIKNMQPVKDSLLWQGELKSNLSDFLKLIEEKLDRAPQIFGRQEGAIKKIAWCTGGAQGFIDDAISLNIDLYLSGEVSEKTPAAAKENNITFISAGHHATERYGVQALCKHLCAKFKLQHQYIEVENSV</sequence>
<name>A0A382MXY2_9ZZZZ</name>
<gene>
    <name evidence="3" type="ORF">METZ01_LOCUS306490</name>
</gene>
<comment type="similarity">
    <text evidence="1">Belongs to the GTP cyclohydrolase I type 2/NIF3 family.</text>
</comment>
<dbReference type="AlphaFoldDB" id="A0A382MXY2"/>
<dbReference type="PANTHER" id="PTHR13799">
    <property type="entry name" value="NGG1 INTERACTING FACTOR 3"/>
    <property type="match status" value="1"/>
</dbReference>
<proteinExistence type="inferred from homology"/>
<dbReference type="PANTHER" id="PTHR13799:SF14">
    <property type="entry name" value="GTP CYCLOHYDROLASE 1 TYPE 2 HOMOLOG"/>
    <property type="match status" value="1"/>
</dbReference>
<reference evidence="3" key="1">
    <citation type="submission" date="2018-05" db="EMBL/GenBank/DDBJ databases">
        <authorList>
            <person name="Lanie J.A."/>
            <person name="Ng W.-L."/>
            <person name="Kazmierczak K.M."/>
            <person name="Andrzejewski T.M."/>
            <person name="Davidsen T.M."/>
            <person name="Wayne K.J."/>
            <person name="Tettelin H."/>
            <person name="Glass J.I."/>
            <person name="Rusch D."/>
            <person name="Podicherti R."/>
            <person name="Tsui H.-C.T."/>
            <person name="Winkler M.E."/>
        </authorList>
    </citation>
    <scope>NUCLEOTIDE SEQUENCE</scope>
</reference>
<dbReference type="Gene3D" id="3.40.1390.30">
    <property type="entry name" value="NIF3 (NGG1p interacting factor 3)-like"/>
    <property type="match status" value="2"/>
</dbReference>
<evidence type="ECO:0000256" key="2">
    <source>
        <dbReference type="ARBA" id="ARBA00022723"/>
    </source>
</evidence>
<dbReference type="EMBL" id="UINC01096611">
    <property type="protein sequence ID" value="SVC53636.1"/>
    <property type="molecule type" value="Genomic_DNA"/>
</dbReference>
<keyword evidence="2" id="KW-0479">Metal-binding</keyword>
<dbReference type="SUPFAM" id="SSF102705">
    <property type="entry name" value="NIF3 (NGG1p interacting factor 3)-like"/>
    <property type="match status" value="1"/>
</dbReference>
<dbReference type="NCBIfam" id="TIGR00486">
    <property type="entry name" value="YbgI_SA1388"/>
    <property type="match status" value="1"/>
</dbReference>
<evidence type="ECO:0000256" key="1">
    <source>
        <dbReference type="ARBA" id="ARBA00006964"/>
    </source>
</evidence>
<protein>
    <recommendedName>
        <fullName evidence="4">NIF3-like protein 1</fullName>
    </recommendedName>
</protein>
<evidence type="ECO:0000313" key="3">
    <source>
        <dbReference type="EMBL" id="SVC53636.1"/>
    </source>
</evidence>
<accession>A0A382MXY2</accession>
<dbReference type="GO" id="GO:0046872">
    <property type="term" value="F:metal ion binding"/>
    <property type="evidence" value="ECO:0007669"/>
    <property type="project" value="UniProtKB-KW"/>
</dbReference>
<dbReference type="InterPro" id="IPR002678">
    <property type="entry name" value="DUF34/NIF3"/>
</dbReference>
<evidence type="ECO:0008006" key="4">
    <source>
        <dbReference type="Google" id="ProtNLM"/>
    </source>
</evidence>
<dbReference type="InterPro" id="IPR036069">
    <property type="entry name" value="DUF34/NIF3_sf"/>
</dbReference>
<organism evidence="3">
    <name type="scientific">marine metagenome</name>
    <dbReference type="NCBI Taxonomy" id="408172"/>
    <lineage>
        <taxon>unclassified sequences</taxon>
        <taxon>metagenomes</taxon>
        <taxon>ecological metagenomes</taxon>
    </lineage>
</organism>
<dbReference type="Pfam" id="PF01784">
    <property type="entry name" value="DUF34_NIF3"/>
    <property type="match status" value="1"/>
</dbReference>